<evidence type="ECO:0000313" key="4">
    <source>
        <dbReference type="EMBL" id="MBB5253464.1"/>
    </source>
</evidence>
<dbReference type="InterPro" id="IPR007848">
    <property type="entry name" value="Small_mtfrase_dom"/>
</dbReference>
<evidence type="ECO:0000259" key="3">
    <source>
        <dbReference type="Pfam" id="PF05175"/>
    </source>
</evidence>
<dbReference type="AlphaFoldDB" id="A0A650CJC7"/>
<dbReference type="PANTHER" id="PTHR23290">
    <property type="entry name" value="RRNA N6-ADENOSINE-METHYLTRANSFERASE METTL5"/>
    <property type="match status" value="1"/>
</dbReference>
<dbReference type="SUPFAM" id="SSF53335">
    <property type="entry name" value="S-adenosyl-L-methionine-dependent methyltransferases"/>
    <property type="match status" value="1"/>
</dbReference>
<dbReference type="OrthoDB" id="31271at2157"/>
<evidence type="ECO:0000313" key="6">
    <source>
        <dbReference type="Proteomes" id="UP000427373"/>
    </source>
</evidence>
<sequence length="174" mass="19829">MTPSYLASEIIWAAYLRGDIENKVVADLGCGTGKLCYGISILGGYCLCIDIDIESLKIAKEFFEEKELNVDVINADINYLQIKADTVIQNPPFGVVNKGADLLFLSKALDISKTVYSIHKFNEKSRELIYRLGNEKGFNVTILTQKFKMNAYYPWHKKRIHQFLVDIYLFSKSN</sequence>
<dbReference type="InterPro" id="IPR002052">
    <property type="entry name" value="DNA_methylase_N6_adenine_CS"/>
</dbReference>
<evidence type="ECO:0000256" key="2">
    <source>
        <dbReference type="ARBA" id="ARBA00041374"/>
    </source>
</evidence>
<evidence type="ECO:0000313" key="5">
    <source>
        <dbReference type="EMBL" id="QGR17775.1"/>
    </source>
</evidence>
<feature type="domain" description="Methyltransferase small" evidence="3">
    <location>
        <begin position="21"/>
        <end position="95"/>
    </location>
</feature>
<dbReference type="Gene3D" id="3.40.50.150">
    <property type="entry name" value="Vaccinia Virus protein VP39"/>
    <property type="match status" value="1"/>
</dbReference>
<gene>
    <name evidence="5" type="ORF">D1869_11745</name>
    <name evidence="4" type="ORF">HNQ62_001225</name>
</gene>
<dbReference type="Proteomes" id="UP000427373">
    <property type="component" value="Chromosome"/>
</dbReference>
<dbReference type="CDD" id="cd02440">
    <property type="entry name" value="AdoMet_MTases"/>
    <property type="match status" value="1"/>
</dbReference>
<dbReference type="EMBL" id="JACHFY010000004">
    <property type="protein sequence ID" value="MBB5253464.1"/>
    <property type="molecule type" value="Genomic_DNA"/>
</dbReference>
<dbReference type="GO" id="GO:0032259">
    <property type="term" value="P:methylation"/>
    <property type="evidence" value="ECO:0007669"/>
    <property type="project" value="UniProtKB-KW"/>
</dbReference>
<dbReference type="Proteomes" id="UP000582213">
    <property type="component" value="Unassembled WGS sequence"/>
</dbReference>
<keyword evidence="6" id="KW-1185">Reference proteome</keyword>
<keyword evidence="5" id="KW-0489">Methyltransferase</keyword>
<dbReference type="InterPro" id="IPR029063">
    <property type="entry name" value="SAM-dependent_MTases_sf"/>
</dbReference>
<comment type="similarity">
    <text evidence="1">Belongs to the methyltransferase superfamily. PrmA family.</text>
</comment>
<accession>A0A650CJC7</accession>
<proteinExistence type="inferred from homology"/>
<dbReference type="GO" id="GO:0003676">
    <property type="term" value="F:nucleic acid binding"/>
    <property type="evidence" value="ECO:0007669"/>
    <property type="project" value="InterPro"/>
</dbReference>
<protein>
    <recommendedName>
        <fullName evidence="2">Methyltransferase-like protein 5</fullName>
    </recommendedName>
</protein>
<dbReference type="RefSeq" id="WP_156015230.1">
    <property type="nucleotide sequence ID" value="NZ_CP045484.1"/>
</dbReference>
<organism evidence="5 6">
    <name type="scientific">Sulfurisphaera ohwakuensis</name>
    <dbReference type="NCBI Taxonomy" id="69656"/>
    <lineage>
        <taxon>Archaea</taxon>
        <taxon>Thermoproteota</taxon>
        <taxon>Thermoprotei</taxon>
        <taxon>Sulfolobales</taxon>
        <taxon>Sulfolobaceae</taxon>
        <taxon>Sulfurisphaera</taxon>
    </lineage>
</organism>
<reference evidence="5 6" key="1">
    <citation type="submission" date="2019-10" db="EMBL/GenBank/DDBJ databases">
        <title>Genome Sequences from Six Type Strain Members of the Archaeal Family Sulfolobaceae: Acidianus ambivalens, Acidianus infernus, Metallosphaera prunae, Stygiolobus azoricus, Sulfolobus metallicus, and Sulfurisphaera ohwakuensis.</title>
        <authorList>
            <person name="Counts J.A."/>
            <person name="Kelly R.M."/>
        </authorList>
    </citation>
    <scope>NUCLEOTIDE SEQUENCE [LARGE SCALE GENOMIC DNA]</scope>
    <source>
        <strain evidence="5 6">TA-1</strain>
    </source>
</reference>
<dbReference type="PANTHER" id="PTHR23290:SF0">
    <property type="entry name" value="RRNA N6-ADENOSINE-METHYLTRANSFERASE METTL5"/>
    <property type="match status" value="1"/>
</dbReference>
<dbReference type="PROSITE" id="PS00092">
    <property type="entry name" value="N6_MTASE"/>
    <property type="match status" value="1"/>
</dbReference>
<dbReference type="KEGG" id="soh:D1869_11745"/>
<evidence type="ECO:0000313" key="7">
    <source>
        <dbReference type="Proteomes" id="UP000582213"/>
    </source>
</evidence>
<dbReference type="GO" id="GO:0008757">
    <property type="term" value="F:S-adenosylmethionine-dependent methyltransferase activity"/>
    <property type="evidence" value="ECO:0007669"/>
    <property type="project" value="UniProtKB-ARBA"/>
</dbReference>
<dbReference type="InterPro" id="IPR051720">
    <property type="entry name" value="rRNA_MeTrfase/Polyamine_Synth"/>
</dbReference>
<name>A0A650CJC7_SULOH</name>
<evidence type="ECO:0000256" key="1">
    <source>
        <dbReference type="ARBA" id="ARBA00009741"/>
    </source>
</evidence>
<dbReference type="Pfam" id="PF05175">
    <property type="entry name" value="MTS"/>
    <property type="match status" value="1"/>
</dbReference>
<dbReference type="GeneID" id="42801926"/>
<reference evidence="4 7" key="2">
    <citation type="submission" date="2020-08" db="EMBL/GenBank/DDBJ databases">
        <title>Genomic Encyclopedia of Type Strains, Phase IV (KMG-IV): sequencing the most valuable type-strain genomes for metagenomic binning, comparative biology and taxonomic classification.</title>
        <authorList>
            <person name="Goeker M."/>
        </authorList>
    </citation>
    <scope>NUCLEOTIDE SEQUENCE [LARGE SCALE GENOMIC DNA]</scope>
    <source>
        <strain evidence="4 7">DSM 12421</strain>
    </source>
</reference>
<keyword evidence="5" id="KW-0808">Transferase</keyword>
<dbReference type="EMBL" id="CP045484">
    <property type="protein sequence ID" value="QGR17775.1"/>
    <property type="molecule type" value="Genomic_DNA"/>
</dbReference>